<comment type="caution">
    <text evidence="3">The sequence shown here is derived from an EMBL/GenBank/DDBJ whole genome shotgun (WGS) entry which is preliminary data.</text>
</comment>
<proteinExistence type="predicted"/>
<reference evidence="3 4" key="1">
    <citation type="submission" date="2021-01" db="EMBL/GenBank/DDBJ databases">
        <title>WGS of actinomycetes isolated from Thailand.</title>
        <authorList>
            <person name="Thawai C."/>
        </authorList>
    </citation>
    <scope>NUCLEOTIDE SEQUENCE [LARGE SCALE GENOMIC DNA]</scope>
    <source>
        <strain evidence="3 4">CA1R205</strain>
    </source>
</reference>
<accession>A0ABS1N9J2</accession>
<dbReference type="Proteomes" id="UP000634229">
    <property type="component" value="Unassembled WGS sequence"/>
</dbReference>
<evidence type="ECO:0000313" key="3">
    <source>
        <dbReference type="EMBL" id="MBL1096622.1"/>
    </source>
</evidence>
<feature type="region of interest" description="Disordered" evidence="2">
    <location>
        <begin position="17"/>
        <end position="51"/>
    </location>
</feature>
<dbReference type="RefSeq" id="WP_201873248.1">
    <property type="nucleotide sequence ID" value="NZ_JAERRF010000004.1"/>
</dbReference>
<sequence length="142" mass="15679">MTWDEWEQLKAEALQNQRTDMRLNSAADPGGGRSGDAPDLRTNAPGKKAAVKALRERIRPGATTAGNHADETSSAAVREFKDWDTGAGLKDAHKEWELQVKQLKARLEADQAALAKTKSDFQYVDFTTGNRIAQAQDQRRDA</sequence>
<feature type="coiled-coil region" evidence="1">
    <location>
        <begin position="93"/>
        <end position="120"/>
    </location>
</feature>
<evidence type="ECO:0000256" key="2">
    <source>
        <dbReference type="SAM" id="MobiDB-lite"/>
    </source>
</evidence>
<keyword evidence="4" id="KW-1185">Reference proteome</keyword>
<evidence type="ECO:0000256" key="1">
    <source>
        <dbReference type="SAM" id="Coils"/>
    </source>
</evidence>
<name>A0ABS1N9J2_9ACTN</name>
<keyword evidence="1" id="KW-0175">Coiled coil</keyword>
<organism evidence="3 4">
    <name type="scientific">Streptomyces coffeae</name>
    <dbReference type="NCBI Taxonomy" id="621382"/>
    <lineage>
        <taxon>Bacteria</taxon>
        <taxon>Bacillati</taxon>
        <taxon>Actinomycetota</taxon>
        <taxon>Actinomycetes</taxon>
        <taxon>Kitasatosporales</taxon>
        <taxon>Streptomycetaceae</taxon>
        <taxon>Streptomyces</taxon>
    </lineage>
</organism>
<evidence type="ECO:0000313" key="4">
    <source>
        <dbReference type="Proteomes" id="UP000634229"/>
    </source>
</evidence>
<gene>
    <name evidence="3" type="ORF">JK363_08095</name>
</gene>
<protein>
    <submittedName>
        <fullName evidence="3">Uncharacterized protein</fullName>
    </submittedName>
</protein>
<dbReference type="EMBL" id="JAERRF010000004">
    <property type="protein sequence ID" value="MBL1096622.1"/>
    <property type="molecule type" value="Genomic_DNA"/>
</dbReference>